<evidence type="ECO:0000256" key="4">
    <source>
        <dbReference type="ARBA" id="ARBA00022840"/>
    </source>
</evidence>
<dbReference type="InterPro" id="IPR003959">
    <property type="entry name" value="ATPase_AAA_core"/>
</dbReference>
<dbReference type="GO" id="GO:0006261">
    <property type="term" value="P:DNA-templated DNA replication"/>
    <property type="evidence" value="ECO:0007669"/>
    <property type="project" value="TreeGrafter"/>
</dbReference>
<dbReference type="GO" id="GO:0003677">
    <property type="term" value="F:DNA binding"/>
    <property type="evidence" value="ECO:0007669"/>
    <property type="project" value="InterPro"/>
</dbReference>
<dbReference type="PANTHER" id="PTHR11669:SF20">
    <property type="entry name" value="REPLICATION FACTOR C SUBUNIT 4"/>
    <property type="match status" value="1"/>
</dbReference>
<evidence type="ECO:0000259" key="6">
    <source>
        <dbReference type="SMART" id="SM00382"/>
    </source>
</evidence>
<dbReference type="Pfam" id="PF08542">
    <property type="entry name" value="Rep_fac_C"/>
    <property type="match status" value="1"/>
</dbReference>
<dbReference type="InterPro" id="IPR003593">
    <property type="entry name" value="AAA+_ATPase"/>
</dbReference>
<reference evidence="7" key="1">
    <citation type="submission" date="2020-09" db="EMBL/GenBank/DDBJ databases">
        <authorList>
            <person name="Kikuchi T."/>
        </authorList>
    </citation>
    <scope>NUCLEOTIDE SEQUENCE</scope>
    <source>
        <strain evidence="7">SH1</strain>
    </source>
</reference>
<comment type="caution">
    <text evidence="7">The sequence shown here is derived from an EMBL/GenBank/DDBJ whole genome shotgun (WGS) entry which is preliminary data.</text>
</comment>
<dbReference type="InterPro" id="IPR008921">
    <property type="entry name" value="DNA_pol3_clamp-load_cplx_C"/>
</dbReference>
<dbReference type="SMART" id="SM00382">
    <property type="entry name" value="AAA"/>
    <property type="match status" value="1"/>
</dbReference>
<dbReference type="InterPro" id="IPR047854">
    <property type="entry name" value="RFC_lid"/>
</dbReference>
<dbReference type="SUPFAM" id="SSF48019">
    <property type="entry name" value="post-AAA+ oligomerization domain-like"/>
    <property type="match status" value="1"/>
</dbReference>
<sequence length="353" mass="39494">MSTTSGHYSMFDTPTSTDQPKKEKPKALNAPWVEKYRPHKVEEISYQEEVVSALTKCLEGNDLPHMLFYGPPGTGKTTAAKAVCKQLYRDPDTYINRVLELNASDERGIAVVREKIKTFAQQNVKNTASKKCASSVKVIILDEADAMTSAAQMALRRIMESECRTTRFFIICNYVSRIIGPLASRCVKFRFKPLPAESQIDRLKYVVSNENLSVTDEALNQLISLSDGDLRKSITRLQSLSLGFDVITADSVAQICGQIPEDQMSHFFDTLKMQNAKNVINNCQEFVRTGYSAKQFLEQLSELVVKDDMLSSINKAHILLKLGENDARLLDGTNPLLVVTSLSLLIFKIYSSC</sequence>
<dbReference type="EMBL" id="CAJFCW020000001">
    <property type="protein sequence ID" value="CAG9085882.1"/>
    <property type="molecule type" value="Genomic_DNA"/>
</dbReference>
<dbReference type="Proteomes" id="UP000783686">
    <property type="component" value="Unassembled WGS sequence"/>
</dbReference>
<accession>A0A811JVN5</accession>
<name>A0A811JVN5_9BILA</name>
<feature type="compositionally biased region" description="Polar residues" evidence="5">
    <location>
        <begin position="1"/>
        <end position="18"/>
    </location>
</feature>
<dbReference type="Pfam" id="PF00004">
    <property type="entry name" value="AAA"/>
    <property type="match status" value="1"/>
</dbReference>
<dbReference type="InterPro" id="IPR050238">
    <property type="entry name" value="DNA_Rep/Repair_Clamp_Loader"/>
</dbReference>
<dbReference type="Pfam" id="PF21960">
    <property type="entry name" value="RCF1-5-like_lid"/>
    <property type="match status" value="1"/>
</dbReference>
<dbReference type="InterPro" id="IPR013748">
    <property type="entry name" value="Rep_factorC_C"/>
</dbReference>
<dbReference type="EMBL" id="CAJFDH010000001">
    <property type="protein sequence ID" value="CAD5207499.1"/>
    <property type="molecule type" value="Genomic_DNA"/>
</dbReference>
<dbReference type="GO" id="GO:0006281">
    <property type="term" value="P:DNA repair"/>
    <property type="evidence" value="ECO:0007669"/>
    <property type="project" value="TreeGrafter"/>
</dbReference>
<keyword evidence="2" id="KW-0235">DNA replication</keyword>
<dbReference type="PANTHER" id="PTHR11669">
    <property type="entry name" value="REPLICATION FACTOR C / DNA POLYMERASE III GAMMA-TAU SUBUNIT"/>
    <property type="match status" value="1"/>
</dbReference>
<dbReference type="GO" id="GO:0005663">
    <property type="term" value="C:DNA replication factor C complex"/>
    <property type="evidence" value="ECO:0007669"/>
    <property type="project" value="TreeGrafter"/>
</dbReference>
<organism evidence="7 8">
    <name type="scientific">Bursaphelenchus okinawaensis</name>
    <dbReference type="NCBI Taxonomy" id="465554"/>
    <lineage>
        <taxon>Eukaryota</taxon>
        <taxon>Metazoa</taxon>
        <taxon>Ecdysozoa</taxon>
        <taxon>Nematoda</taxon>
        <taxon>Chromadorea</taxon>
        <taxon>Rhabditida</taxon>
        <taxon>Tylenchina</taxon>
        <taxon>Tylenchomorpha</taxon>
        <taxon>Aphelenchoidea</taxon>
        <taxon>Aphelenchoididae</taxon>
        <taxon>Bursaphelenchus</taxon>
    </lineage>
</organism>
<keyword evidence="3" id="KW-0547">Nucleotide-binding</keyword>
<protein>
    <recommendedName>
        <fullName evidence="6">AAA+ ATPase domain-containing protein</fullName>
    </recommendedName>
</protein>
<gene>
    <name evidence="7" type="ORF">BOKJ2_LOCUS2183</name>
</gene>
<keyword evidence="8" id="KW-1185">Reference proteome</keyword>
<dbReference type="Gene3D" id="1.10.8.60">
    <property type="match status" value="1"/>
</dbReference>
<evidence type="ECO:0000313" key="8">
    <source>
        <dbReference type="Proteomes" id="UP000614601"/>
    </source>
</evidence>
<dbReference type="CDD" id="cd18140">
    <property type="entry name" value="HLD_clamp_RFC"/>
    <property type="match status" value="1"/>
</dbReference>
<proteinExistence type="inferred from homology"/>
<evidence type="ECO:0000256" key="1">
    <source>
        <dbReference type="ARBA" id="ARBA00005378"/>
    </source>
</evidence>
<dbReference type="GO" id="GO:0016887">
    <property type="term" value="F:ATP hydrolysis activity"/>
    <property type="evidence" value="ECO:0007669"/>
    <property type="project" value="InterPro"/>
</dbReference>
<dbReference type="GO" id="GO:0003689">
    <property type="term" value="F:DNA clamp loader activity"/>
    <property type="evidence" value="ECO:0007669"/>
    <property type="project" value="TreeGrafter"/>
</dbReference>
<dbReference type="OrthoDB" id="10249205at2759"/>
<comment type="similarity">
    <text evidence="1">Belongs to the activator 1 small subunits family.</text>
</comment>
<dbReference type="Gene3D" id="1.20.272.10">
    <property type="match status" value="1"/>
</dbReference>
<dbReference type="AlphaFoldDB" id="A0A811JVN5"/>
<evidence type="ECO:0000256" key="2">
    <source>
        <dbReference type="ARBA" id="ARBA00022705"/>
    </source>
</evidence>
<keyword evidence="4" id="KW-0067">ATP-binding</keyword>
<feature type="domain" description="AAA+ ATPase" evidence="6">
    <location>
        <begin position="62"/>
        <end position="195"/>
    </location>
</feature>
<evidence type="ECO:0000256" key="5">
    <source>
        <dbReference type="SAM" id="MobiDB-lite"/>
    </source>
</evidence>
<dbReference type="InterPro" id="IPR027417">
    <property type="entry name" value="P-loop_NTPase"/>
</dbReference>
<dbReference type="FunFam" id="3.40.50.300:FF:000129">
    <property type="entry name" value="Replication factor C subunit 5"/>
    <property type="match status" value="1"/>
</dbReference>
<dbReference type="CDD" id="cd00009">
    <property type="entry name" value="AAA"/>
    <property type="match status" value="1"/>
</dbReference>
<dbReference type="GO" id="GO:0005634">
    <property type="term" value="C:nucleus"/>
    <property type="evidence" value="ECO:0007669"/>
    <property type="project" value="TreeGrafter"/>
</dbReference>
<dbReference type="Gene3D" id="3.40.50.300">
    <property type="entry name" value="P-loop containing nucleotide triphosphate hydrolases"/>
    <property type="match status" value="1"/>
</dbReference>
<dbReference type="SUPFAM" id="SSF52540">
    <property type="entry name" value="P-loop containing nucleoside triphosphate hydrolases"/>
    <property type="match status" value="1"/>
</dbReference>
<evidence type="ECO:0000256" key="3">
    <source>
        <dbReference type="ARBA" id="ARBA00022741"/>
    </source>
</evidence>
<evidence type="ECO:0000313" key="7">
    <source>
        <dbReference type="EMBL" id="CAD5207499.1"/>
    </source>
</evidence>
<dbReference type="GO" id="GO:0005524">
    <property type="term" value="F:ATP binding"/>
    <property type="evidence" value="ECO:0007669"/>
    <property type="project" value="UniProtKB-KW"/>
</dbReference>
<feature type="region of interest" description="Disordered" evidence="5">
    <location>
        <begin position="1"/>
        <end position="27"/>
    </location>
</feature>
<dbReference type="Proteomes" id="UP000614601">
    <property type="component" value="Unassembled WGS sequence"/>
</dbReference>